<keyword evidence="2" id="KW-1185">Reference proteome</keyword>
<dbReference type="Proteomes" id="UP001603857">
    <property type="component" value="Unassembled WGS sequence"/>
</dbReference>
<evidence type="ECO:0000313" key="2">
    <source>
        <dbReference type="Proteomes" id="UP001603857"/>
    </source>
</evidence>
<sequence>MSGVLPGVECARRRRLHNSATTTRDSNTRSFSLYMRNLQSPFSSSSFLERNLWNQAYPDENLGGEARLAKQRLDRRFMAHIKSDSKHWDQKSRCFFHGLWRQLRSLGTHQGKILKMKNRGPASDKTCKSQKDVIKPCTDFVLLLIQESYKNQLCSEVLRH</sequence>
<name>A0ABD1MRP5_9FABA</name>
<comment type="caution">
    <text evidence="1">The sequence shown here is derived from an EMBL/GenBank/DDBJ whole genome shotgun (WGS) entry which is preliminary data.</text>
</comment>
<protein>
    <submittedName>
        <fullName evidence="1">Uncharacterized protein</fullName>
    </submittedName>
</protein>
<accession>A0ABD1MRP5</accession>
<organism evidence="1 2">
    <name type="scientific">Flemingia macrophylla</name>
    <dbReference type="NCBI Taxonomy" id="520843"/>
    <lineage>
        <taxon>Eukaryota</taxon>
        <taxon>Viridiplantae</taxon>
        <taxon>Streptophyta</taxon>
        <taxon>Embryophyta</taxon>
        <taxon>Tracheophyta</taxon>
        <taxon>Spermatophyta</taxon>
        <taxon>Magnoliopsida</taxon>
        <taxon>eudicotyledons</taxon>
        <taxon>Gunneridae</taxon>
        <taxon>Pentapetalae</taxon>
        <taxon>rosids</taxon>
        <taxon>fabids</taxon>
        <taxon>Fabales</taxon>
        <taxon>Fabaceae</taxon>
        <taxon>Papilionoideae</taxon>
        <taxon>50 kb inversion clade</taxon>
        <taxon>NPAAA clade</taxon>
        <taxon>indigoferoid/millettioid clade</taxon>
        <taxon>Phaseoleae</taxon>
        <taxon>Flemingia</taxon>
    </lineage>
</organism>
<dbReference type="EMBL" id="JBGMDY010000004">
    <property type="protein sequence ID" value="KAL2338469.1"/>
    <property type="molecule type" value="Genomic_DNA"/>
</dbReference>
<reference evidence="1 2" key="1">
    <citation type="submission" date="2024-08" db="EMBL/GenBank/DDBJ databases">
        <title>Insights into the chromosomal genome structure of Flemingia macrophylla.</title>
        <authorList>
            <person name="Ding Y."/>
            <person name="Zhao Y."/>
            <person name="Bi W."/>
            <person name="Wu M."/>
            <person name="Zhao G."/>
            <person name="Gong Y."/>
            <person name="Li W."/>
            <person name="Zhang P."/>
        </authorList>
    </citation>
    <scope>NUCLEOTIDE SEQUENCE [LARGE SCALE GENOMIC DNA]</scope>
    <source>
        <strain evidence="1">DYQJB</strain>
        <tissue evidence="1">Leaf</tissue>
    </source>
</reference>
<proteinExistence type="predicted"/>
<dbReference type="AlphaFoldDB" id="A0ABD1MRP5"/>
<evidence type="ECO:0000313" key="1">
    <source>
        <dbReference type="EMBL" id="KAL2338469.1"/>
    </source>
</evidence>
<gene>
    <name evidence="1" type="ORF">Fmac_012915</name>
</gene>